<organism evidence="1 2">
    <name type="scientific">Blautia hydrogenotrophica (strain DSM 10507 / JCM 14656 / S5a33)</name>
    <name type="common">Ruminococcus hydrogenotrophicus</name>
    <dbReference type="NCBI Taxonomy" id="476272"/>
    <lineage>
        <taxon>Bacteria</taxon>
        <taxon>Bacillati</taxon>
        <taxon>Bacillota</taxon>
        <taxon>Clostridia</taxon>
        <taxon>Lachnospirales</taxon>
        <taxon>Lachnospiraceae</taxon>
        <taxon>Blautia</taxon>
    </lineage>
</organism>
<evidence type="ECO:0000313" key="1">
    <source>
        <dbReference type="EMBL" id="EEG50301.1"/>
    </source>
</evidence>
<accession>C0CIW3</accession>
<sequence length="175" mass="20398">MNQQLYDEAVRSELLSKQLISTLLESVDYGSISFINWSIEVLSVIKTRLDRGDKIIDEVSGEKYTASSFEKFVRKNFSSYIFSQVYAEDHKKEKVYFNLERHGNGEYNLIMSETTHNKTYRWISSLSERFSLVEMIATGIVYLKDNKNDSYSPFLSENGKYCQYDKTNGIIRELS</sequence>
<dbReference type="Proteomes" id="UP000003100">
    <property type="component" value="Unassembled WGS sequence"/>
</dbReference>
<dbReference type="EMBL" id="ACBZ01000028">
    <property type="protein sequence ID" value="EEG50301.1"/>
    <property type="molecule type" value="Genomic_DNA"/>
</dbReference>
<dbReference type="HOGENOM" id="CLU_1544664_0_0_9"/>
<dbReference type="AlphaFoldDB" id="C0CIW3"/>
<dbReference type="PATRIC" id="fig|476272.21.peg.3783"/>
<evidence type="ECO:0000313" key="2">
    <source>
        <dbReference type="Proteomes" id="UP000003100"/>
    </source>
</evidence>
<dbReference type="eggNOG" id="ENOG5033VFU">
    <property type="taxonomic scope" value="Bacteria"/>
</dbReference>
<name>C0CIW3_BLAHS</name>
<reference evidence="1 2" key="1">
    <citation type="submission" date="2009-01" db="EMBL/GenBank/DDBJ databases">
        <authorList>
            <person name="Fulton L."/>
            <person name="Clifton S."/>
            <person name="Fulton B."/>
            <person name="Xu J."/>
            <person name="Minx P."/>
            <person name="Pepin K.H."/>
            <person name="Johnson M."/>
            <person name="Bhonagiri V."/>
            <person name="Nash W.E."/>
            <person name="Mardis E.R."/>
            <person name="Wilson R.K."/>
        </authorList>
    </citation>
    <scope>NUCLEOTIDE SEQUENCE [LARGE SCALE GENOMIC DNA]</scope>
    <source>
        <strain evidence="2">DSM 10507 / JCM 14656 / S5a33</strain>
    </source>
</reference>
<proteinExistence type="predicted"/>
<dbReference type="GeneID" id="86821964"/>
<reference evidence="1 2" key="2">
    <citation type="submission" date="2009-02" db="EMBL/GenBank/DDBJ databases">
        <title>Draft genome sequence of Blautia hydrogenotrophica DSM 10507 (Ruminococcus hydrogenotrophicus DSM 10507).</title>
        <authorList>
            <person name="Sudarsanam P."/>
            <person name="Ley R."/>
            <person name="Guruge J."/>
            <person name="Turnbaugh P.J."/>
            <person name="Mahowald M."/>
            <person name="Liep D."/>
            <person name="Gordon J."/>
        </authorList>
    </citation>
    <scope>NUCLEOTIDE SEQUENCE [LARGE SCALE GENOMIC DNA]</scope>
    <source>
        <strain evidence="2">DSM 10507 / JCM 14656 / S5a33</strain>
    </source>
</reference>
<comment type="caution">
    <text evidence="1">The sequence shown here is derived from an EMBL/GenBank/DDBJ whole genome shotgun (WGS) entry which is preliminary data.</text>
</comment>
<gene>
    <name evidence="1" type="ORF">RUMHYD_00780</name>
</gene>
<dbReference type="RefSeq" id="WP_005946239.1">
    <property type="nucleotide sequence ID" value="NZ_CP136423.1"/>
</dbReference>
<protein>
    <submittedName>
        <fullName evidence="1">Uncharacterized protein</fullName>
    </submittedName>
</protein>
<keyword evidence="2" id="KW-1185">Reference proteome</keyword>